<gene>
    <name evidence="9" type="ORF">GCK72_017864</name>
</gene>
<reference evidence="9 10" key="1">
    <citation type="submission" date="2019-12" db="EMBL/GenBank/DDBJ databases">
        <title>Chromosome-level assembly of the Caenorhabditis remanei genome.</title>
        <authorList>
            <person name="Teterina A.A."/>
            <person name="Willis J.H."/>
            <person name="Phillips P.C."/>
        </authorList>
    </citation>
    <scope>NUCLEOTIDE SEQUENCE [LARGE SCALE GENOMIC DNA]</scope>
    <source>
        <strain evidence="9 10">PX506</strain>
        <tissue evidence="9">Whole organism</tissue>
    </source>
</reference>
<dbReference type="GO" id="GO:0005789">
    <property type="term" value="C:endoplasmic reticulum membrane"/>
    <property type="evidence" value="ECO:0007669"/>
    <property type="project" value="UniProtKB-SubCell"/>
</dbReference>
<dbReference type="GeneID" id="9810802"/>
<feature type="transmembrane region" description="Helical" evidence="8">
    <location>
        <begin position="12"/>
        <end position="34"/>
    </location>
</feature>
<proteinExistence type="predicted"/>
<evidence type="ECO:0000256" key="8">
    <source>
        <dbReference type="SAM" id="Phobius"/>
    </source>
</evidence>
<keyword evidence="7 8" id="KW-0472">Membrane</keyword>
<evidence type="ECO:0000313" key="9">
    <source>
        <dbReference type="EMBL" id="KAF1751310.1"/>
    </source>
</evidence>
<evidence type="ECO:0000256" key="5">
    <source>
        <dbReference type="ARBA" id="ARBA00022989"/>
    </source>
</evidence>
<dbReference type="GO" id="GO:0140042">
    <property type="term" value="P:lipid droplet formation"/>
    <property type="evidence" value="ECO:0007669"/>
    <property type="project" value="UniProtKB-ARBA"/>
</dbReference>
<evidence type="ECO:0000256" key="2">
    <source>
        <dbReference type="ARBA" id="ARBA00022064"/>
    </source>
</evidence>
<dbReference type="EMBL" id="WUAV01000005">
    <property type="protein sequence ID" value="KAF1751310.1"/>
    <property type="molecule type" value="Genomic_DNA"/>
</dbReference>
<evidence type="ECO:0000256" key="7">
    <source>
        <dbReference type="ARBA" id="ARBA00023136"/>
    </source>
</evidence>
<organism evidence="9 10">
    <name type="scientific">Caenorhabditis remanei</name>
    <name type="common">Caenorhabditis vulgaris</name>
    <dbReference type="NCBI Taxonomy" id="31234"/>
    <lineage>
        <taxon>Eukaryota</taxon>
        <taxon>Metazoa</taxon>
        <taxon>Ecdysozoa</taxon>
        <taxon>Nematoda</taxon>
        <taxon>Chromadorea</taxon>
        <taxon>Rhabditida</taxon>
        <taxon>Rhabditina</taxon>
        <taxon>Rhabditomorpha</taxon>
        <taxon>Rhabditoidea</taxon>
        <taxon>Rhabditidae</taxon>
        <taxon>Peloderinae</taxon>
        <taxon>Caenorhabditis</taxon>
    </lineage>
</organism>
<dbReference type="CDD" id="cd23995">
    <property type="entry name" value="Seipin_BSCL2_like"/>
    <property type="match status" value="1"/>
</dbReference>
<evidence type="ECO:0000256" key="4">
    <source>
        <dbReference type="ARBA" id="ARBA00022824"/>
    </source>
</evidence>
<evidence type="ECO:0000256" key="1">
    <source>
        <dbReference type="ARBA" id="ARBA00004477"/>
    </source>
</evidence>
<dbReference type="GO" id="GO:0006629">
    <property type="term" value="P:lipid metabolic process"/>
    <property type="evidence" value="ECO:0007669"/>
    <property type="project" value="UniProtKB-KW"/>
</dbReference>
<comment type="subcellular location">
    <subcellularLocation>
        <location evidence="1">Endoplasmic reticulum membrane</location>
        <topology evidence="1">Multi-pass membrane protein</topology>
    </subcellularLocation>
</comment>
<evidence type="ECO:0000313" key="10">
    <source>
        <dbReference type="Proteomes" id="UP000483820"/>
    </source>
</evidence>
<dbReference type="InterPro" id="IPR009617">
    <property type="entry name" value="Seipin"/>
</dbReference>
<keyword evidence="4" id="KW-0256">Endoplasmic reticulum</keyword>
<dbReference type="Proteomes" id="UP000483820">
    <property type="component" value="Chromosome V"/>
</dbReference>
<keyword evidence="5 8" id="KW-1133">Transmembrane helix</keyword>
<keyword evidence="3 8" id="KW-0812">Transmembrane</keyword>
<feature type="transmembrane region" description="Helical" evidence="8">
    <location>
        <begin position="209"/>
        <end position="230"/>
    </location>
</feature>
<dbReference type="KEGG" id="crq:GCK72_017864"/>
<dbReference type="PANTHER" id="PTHR21212:SF0">
    <property type="entry name" value="SEIPIN"/>
    <property type="match status" value="1"/>
</dbReference>
<dbReference type="AlphaFoldDB" id="A0A6A5G8L5"/>
<dbReference type="Pfam" id="PF06775">
    <property type="entry name" value="Seipin"/>
    <property type="match status" value="1"/>
</dbReference>
<comment type="caution">
    <text evidence="9">The sequence shown here is derived from an EMBL/GenBank/DDBJ whole genome shotgun (WGS) entry which is preliminary data.</text>
</comment>
<dbReference type="PANTHER" id="PTHR21212">
    <property type="entry name" value="BERNARDINELLI-SEIP CONGENITAL LIPODYSTROPHY 2 HOMOLOG BSCL2 PROTEIN"/>
    <property type="match status" value="1"/>
</dbReference>
<dbReference type="RefSeq" id="XP_003112350.2">
    <property type="nucleotide sequence ID" value="XM_003112302.2"/>
</dbReference>
<dbReference type="CTD" id="9810802"/>
<keyword evidence="6" id="KW-0443">Lipid metabolism</keyword>
<sequence>MRPFGKECLLSILFELCVVLFIAAVTPLLIRYALLPTSVHHQYPLNVVFHTCDHDLHSVCSFPAATLEYEKNSLFSPNVAYYLNVRLKFADISNSKQLGLFQNVITITGENERILKQYTKTAYVKEPGLITKASRVFLFPLYFLGFFYDYSTLAIPMSADYLEKIDSPSTKLVFTVQDKFANIEEAELIVTARFGLIRHLLYYWPTTSYAAISLSFFAFGVFMIVAKLGYQEYSARAKSLIERDRLQITKSKGEKKTEKNEKNELIPAKRATEEIKRDVKKEIPDASEVRKRK</sequence>
<evidence type="ECO:0000256" key="6">
    <source>
        <dbReference type="ARBA" id="ARBA00023098"/>
    </source>
</evidence>
<evidence type="ECO:0000256" key="3">
    <source>
        <dbReference type="ARBA" id="ARBA00022692"/>
    </source>
</evidence>
<name>A0A6A5G8L5_CAERE</name>
<accession>A0A6A5G8L5</accession>
<protein>
    <recommendedName>
        <fullName evidence="2">Seipin</fullName>
    </recommendedName>
</protein>
<feature type="transmembrane region" description="Helical" evidence="8">
    <location>
        <begin position="136"/>
        <end position="159"/>
    </location>
</feature>